<evidence type="ECO:0000256" key="1">
    <source>
        <dbReference type="ARBA" id="ARBA00022485"/>
    </source>
</evidence>
<keyword evidence="3" id="KW-0819">tRNA processing</keyword>
<evidence type="ECO:0000256" key="3">
    <source>
        <dbReference type="ARBA" id="ARBA00022694"/>
    </source>
</evidence>
<dbReference type="EC" id="1.17.99.6" evidence="11"/>
<accession>A0A7H1NR10</accession>
<keyword evidence="12" id="KW-1185">Reference proteome</keyword>
<dbReference type="PANTHER" id="PTHR30002">
    <property type="entry name" value="EPOXYQUEUOSINE REDUCTASE"/>
    <property type="match status" value="1"/>
</dbReference>
<feature type="compositionally biased region" description="Low complexity" evidence="9">
    <location>
        <begin position="435"/>
        <end position="451"/>
    </location>
</feature>
<evidence type="ECO:0000256" key="5">
    <source>
        <dbReference type="ARBA" id="ARBA00022785"/>
    </source>
</evidence>
<evidence type="ECO:0000256" key="6">
    <source>
        <dbReference type="ARBA" id="ARBA00023002"/>
    </source>
</evidence>
<dbReference type="NCBIfam" id="TIGR00276">
    <property type="entry name" value="tRNA epoxyqueuosine(34) reductase QueG"/>
    <property type="match status" value="1"/>
</dbReference>
<dbReference type="GO" id="GO:0052693">
    <property type="term" value="F:epoxyqueuosine reductase activity"/>
    <property type="evidence" value="ECO:0007669"/>
    <property type="project" value="UniProtKB-EC"/>
</dbReference>
<dbReference type="GO" id="GO:0051539">
    <property type="term" value="F:4 iron, 4 sulfur cluster binding"/>
    <property type="evidence" value="ECO:0007669"/>
    <property type="project" value="UniProtKB-KW"/>
</dbReference>
<evidence type="ECO:0000256" key="9">
    <source>
        <dbReference type="SAM" id="MobiDB-lite"/>
    </source>
</evidence>
<keyword evidence="4" id="KW-0479">Metal-binding</keyword>
<dbReference type="SUPFAM" id="SSF46548">
    <property type="entry name" value="alpha-helical ferredoxin"/>
    <property type="match status" value="1"/>
</dbReference>
<dbReference type="AlphaFoldDB" id="A0A7H1NR10"/>
<dbReference type="PROSITE" id="PS51379">
    <property type="entry name" value="4FE4S_FER_2"/>
    <property type="match status" value="1"/>
</dbReference>
<keyword evidence="5" id="KW-0671">Queuosine biosynthesis</keyword>
<dbReference type="GO" id="GO:0046872">
    <property type="term" value="F:metal ion binding"/>
    <property type="evidence" value="ECO:0007669"/>
    <property type="project" value="UniProtKB-KW"/>
</dbReference>
<evidence type="ECO:0000256" key="7">
    <source>
        <dbReference type="ARBA" id="ARBA00023004"/>
    </source>
</evidence>
<reference evidence="11 12" key="1">
    <citation type="submission" date="2020-08" db="EMBL/GenBank/DDBJ databases">
        <title>Complete genome sequence of Entomobacter blattae G55GP.</title>
        <authorList>
            <person name="Poehlein A."/>
            <person name="Guzman J."/>
            <person name="Daniel R."/>
            <person name="Vilcinskas A."/>
        </authorList>
    </citation>
    <scope>NUCLEOTIDE SEQUENCE [LARGE SCALE GENOMIC DNA]</scope>
    <source>
        <strain evidence="11 12">G55GP</strain>
    </source>
</reference>
<dbReference type="Proteomes" id="UP000516349">
    <property type="component" value="Chromosome"/>
</dbReference>
<dbReference type="Gene3D" id="3.30.70.20">
    <property type="match status" value="1"/>
</dbReference>
<evidence type="ECO:0000256" key="4">
    <source>
        <dbReference type="ARBA" id="ARBA00022723"/>
    </source>
</evidence>
<keyword evidence="2" id="KW-0963">Cytoplasm</keyword>
<keyword evidence="8" id="KW-0411">Iron-sulfur</keyword>
<evidence type="ECO:0000313" key="12">
    <source>
        <dbReference type="Proteomes" id="UP000516349"/>
    </source>
</evidence>
<feature type="compositionally biased region" description="Polar residues" evidence="9">
    <location>
        <begin position="237"/>
        <end position="248"/>
    </location>
</feature>
<feature type="region of interest" description="Disordered" evidence="9">
    <location>
        <begin position="165"/>
        <end position="460"/>
    </location>
</feature>
<dbReference type="InterPro" id="IPR013542">
    <property type="entry name" value="QueG_DUF1730"/>
</dbReference>
<dbReference type="PANTHER" id="PTHR30002:SF4">
    <property type="entry name" value="EPOXYQUEUOSINE REDUCTASE"/>
    <property type="match status" value="1"/>
</dbReference>
<evidence type="ECO:0000313" key="11">
    <source>
        <dbReference type="EMBL" id="QNT78220.1"/>
    </source>
</evidence>
<feature type="compositionally biased region" description="Polar residues" evidence="9">
    <location>
        <begin position="318"/>
        <end position="356"/>
    </location>
</feature>
<feature type="domain" description="4Fe-4S ferredoxin-type" evidence="10">
    <location>
        <begin position="513"/>
        <end position="542"/>
    </location>
</feature>
<dbReference type="InterPro" id="IPR017900">
    <property type="entry name" value="4Fe4S_Fe_S_CS"/>
</dbReference>
<feature type="compositionally biased region" description="Basic and acidic residues" evidence="9">
    <location>
        <begin position="372"/>
        <end position="388"/>
    </location>
</feature>
<keyword evidence="7" id="KW-0408">Iron</keyword>
<dbReference type="Pfam" id="PF13484">
    <property type="entry name" value="Fer4_16"/>
    <property type="match status" value="1"/>
</dbReference>
<dbReference type="InterPro" id="IPR004453">
    <property type="entry name" value="QueG"/>
</dbReference>
<gene>
    <name evidence="11" type="primary">queG</name>
    <name evidence="11" type="ORF">JGUZn3_09900</name>
</gene>
<organism evidence="11 12">
    <name type="scientific">Entomobacter blattae</name>
    <dbReference type="NCBI Taxonomy" id="2762277"/>
    <lineage>
        <taxon>Bacteria</taxon>
        <taxon>Pseudomonadati</taxon>
        <taxon>Pseudomonadota</taxon>
        <taxon>Alphaproteobacteria</taxon>
        <taxon>Acetobacterales</taxon>
        <taxon>Acetobacteraceae</taxon>
        <taxon>Entomobacter</taxon>
    </lineage>
</organism>
<dbReference type="FunFam" id="3.30.70.20:FF:000017">
    <property type="entry name" value="Epoxyqueuosine reductase"/>
    <property type="match status" value="1"/>
</dbReference>
<dbReference type="KEGG" id="ebla:JGUZn3_09900"/>
<feature type="compositionally biased region" description="Polar residues" evidence="9">
    <location>
        <begin position="420"/>
        <end position="434"/>
    </location>
</feature>
<evidence type="ECO:0000259" key="10">
    <source>
        <dbReference type="PROSITE" id="PS51379"/>
    </source>
</evidence>
<feature type="compositionally biased region" description="Low complexity" evidence="9">
    <location>
        <begin position="297"/>
        <end position="317"/>
    </location>
</feature>
<proteinExistence type="predicted"/>
<dbReference type="InterPro" id="IPR017896">
    <property type="entry name" value="4Fe4S_Fe-S-bd"/>
</dbReference>
<name>A0A7H1NR10_9PROT</name>
<dbReference type="GO" id="GO:0008616">
    <property type="term" value="P:tRNA queuosine(34) biosynthetic process"/>
    <property type="evidence" value="ECO:0007669"/>
    <property type="project" value="UniProtKB-KW"/>
</dbReference>
<keyword evidence="1" id="KW-0004">4Fe-4S</keyword>
<dbReference type="Pfam" id="PF08331">
    <property type="entry name" value="QueG_DUF1730"/>
    <property type="match status" value="1"/>
</dbReference>
<sequence>MVFLLLAFFFHDLFTLNLFLPNLFSLKRLTLLSLLFATLKTRITSKAHALGFDTIGFTQAMLDLSCQQHLRCFIREGRYGTMDWLANRVEQRSAPQGLWPEAISIISLGTNYGPPYNPLEFLQYKEKGLISAYAQNRDYHDVVKGRLKELGQFILKMARQHHHPILPNHHHLTPGLTPANPQKPSLLDYSPLPMGPRPPADSAPLSPQALAQPRTTLPPMKKPSEKASGKASRKTSGKPSQPLLSRSSPEFKASPLFLPPTPQGASHEPPQGTPQGVLQGVVPQRVLQELPQASALNSTPNSPQSNAQSSAQSNTQSHTQGNVQRSAQSGIQSSIQNGAQKKNSAQKNSPNNSSKIPPQKHQESPLKSLQETPRKRSQGETQKREAQKEAPQGGLPKLLWEDPPQNTEHLAPPSRPSYGPEQSSELFSGLSSKQSSGPFSESFSGSSFEPSSPHDPHLQNPRLKVFVDTAPVMEKPLAQQAGLGWQGKHTNLVSRQFGSWLFLGEIYTTLPLPPDQPHSNHCGSCQSCMDICPTQAITAPYQLDARLCISYLTIEFAGLIPHHLRPAIGNRIYGCDDCLAVCPWNRFAQATQHAKLQGRPELLAPDLGFLIAFDEETFRRFFSGNPIKRIGHKRFLRNVLLGIGNSGQPHLLEKARKFTHHPDPILAEMAQWSVFQLEHLPFHSQQNDTQ</sequence>
<dbReference type="EMBL" id="CP060244">
    <property type="protein sequence ID" value="QNT78220.1"/>
    <property type="molecule type" value="Genomic_DNA"/>
</dbReference>
<evidence type="ECO:0000256" key="2">
    <source>
        <dbReference type="ARBA" id="ARBA00022490"/>
    </source>
</evidence>
<protein>
    <submittedName>
        <fullName evidence="11">Epoxyqueuosine reductase</fullName>
        <ecNumber evidence="11">1.17.99.6</ecNumber>
    </submittedName>
</protein>
<keyword evidence="6 11" id="KW-0560">Oxidoreductase</keyword>
<dbReference type="PROSITE" id="PS00198">
    <property type="entry name" value="4FE4S_FER_1"/>
    <property type="match status" value="1"/>
</dbReference>
<evidence type="ECO:0000256" key="8">
    <source>
        <dbReference type="ARBA" id="ARBA00023014"/>
    </source>
</evidence>